<name>A0AAV8CEA7_9POAL</name>
<dbReference type="EMBL" id="JAMFTS010000005">
    <property type="protein sequence ID" value="KAJ4753588.1"/>
    <property type="molecule type" value="Genomic_DNA"/>
</dbReference>
<feature type="transmembrane region" description="Helical" evidence="1">
    <location>
        <begin position="15"/>
        <end position="33"/>
    </location>
</feature>
<keyword evidence="3" id="KW-1185">Reference proteome</keyword>
<feature type="transmembrane region" description="Helical" evidence="1">
    <location>
        <begin position="88"/>
        <end position="111"/>
    </location>
</feature>
<accession>A0AAV8CEA7</accession>
<reference evidence="2" key="1">
    <citation type="submission" date="2022-08" db="EMBL/GenBank/DDBJ databases">
        <authorList>
            <person name="Marques A."/>
        </authorList>
    </citation>
    <scope>NUCLEOTIDE SEQUENCE</scope>
    <source>
        <strain evidence="2">RhyPub2mFocal</strain>
        <tissue evidence="2">Leaves</tissue>
    </source>
</reference>
<evidence type="ECO:0000256" key="1">
    <source>
        <dbReference type="SAM" id="Phobius"/>
    </source>
</evidence>
<keyword evidence="1" id="KW-0472">Membrane</keyword>
<dbReference type="AlphaFoldDB" id="A0AAV8CEA7"/>
<proteinExistence type="predicted"/>
<feature type="transmembrane region" description="Helical" evidence="1">
    <location>
        <begin position="45"/>
        <end position="68"/>
    </location>
</feature>
<evidence type="ECO:0000313" key="3">
    <source>
        <dbReference type="Proteomes" id="UP001140206"/>
    </source>
</evidence>
<dbReference type="Proteomes" id="UP001140206">
    <property type="component" value="Chromosome 5"/>
</dbReference>
<protein>
    <submittedName>
        <fullName evidence="2">Transmembrane protein</fullName>
    </submittedName>
</protein>
<keyword evidence="1" id="KW-1133">Transmembrane helix</keyword>
<sequence length="122" mass="12481">MAERAVGGPAPPPHGAILAVVVGAVVAAPFIIGDSAGEAITEAMAELLSPVGLLLLPVTLIIIIRFLSSDRGIALSDVFNFSGSPDSFHRVGGSPVGVALILLIIMLLLYFKLFGGGDDDDD</sequence>
<evidence type="ECO:0000313" key="2">
    <source>
        <dbReference type="EMBL" id="KAJ4753588.1"/>
    </source>
</evidence>
<dbReference type="PANTHER" id="PTHR33306:SF1">
    <property type="entry name" value="EXPRESSED PROTEIN"/>
    <property type="match status" value="1"/>
</dbReference>
<dbReference type="PANTHER" id="PTHR33306">
    <property type="entry name" value="EXPRESSED PROTEIN-RELATED-RELATED"/>
    <property type="match status" value="1"/>
</dbReference>
<keyword evidence="1 2" id="KW-0812">Transmembrane</keyword>
<comment type="caution">
    <text evidence="2">The sequence shown here is derived from an EMBL/GenBank/DDBJ whole genome shotgun (WGS) entry which is preliminary data.</text>
</comment>
<gene>
    <name evidence="2" type="ORF">LUZ62_087993</name>
</gene>
<organism evidence="2 3">
    <name type="scientific">Rhynchospora pubera</name>
    <dbReference type="NCBI Taxonomy" id="906938"/>
    <lineage>
        <taxon>Eukaryota</taxon>
        <taxon>Viridiplantae</taxon>
        <taxon>Streptophyta</taxon>
        <taxon>Embryophyta</taxon>
        <taxon>Tracheophyta</taxon>
        <taxon>Spermatophyta</taxon>
        <taxon>Magnoliopsida</taxon>
        <taxon>Liliopsida</taxon>
        <taxon>Poales</taxon>
        <taxon>Cyperaceae</taxon>
        <taxon>Cyperoideae</taxon>
        <taxon>Rhynchosporeae</taxon>
        <taxon>Rhynchospora</taxon>
    </lineage>
</organism>